<evidence type="ECO:0000256" key="1">
    <source>
        <dbReference type="ARBA" id="ARBA00004239"/>
    </source>
</evidence>
<keyword evidence="12" id="KW-1185">Reference proteome</keyword>
<keyword evidence="9" id="KW-0732">Signal</keyword>
<dbReference type="GO" id="GO:0008240">
    <property type="term" value="F:tripeptidyl-peptidase activity"/>
    <property type="evidence" value="ECO:0007669"/>
    <property type="project" value="TreeGrafter"/>
</dbReference>
<comment type="cofactor">
    <cofactor evidence="8">
        <name>Ca(2+)</name>
        <dbReference type="ChEBI" id="CHEBI:29108"/>
    </cofactor>
    <text evidence="8">Binds 1 Ca(2+) ion per subunit.</text>
</comment>
<dbReference type="PROSITE" id="PS51695">
    <property type="entry name" value="SEDOLISIN"/>
    <property type="match status" value="1"/>
</dbReference>
<keyword evidence="2 8" id="KW-0645">Protease</keyword>
<keyword evidence="6 8" id="KW-0106">Calcium</keyword>
<dbReference type="SMART" id="SM00944">
    <property type="entry name" value="Pro-kuma_activ"/>
    <property type="match status" value="1"/>
</dbReference>
<dbReference type="Gene3D" id="3.40.50.200">
    <property type="entry name" value="Peptidase S8/S53 domain"/>
    <property type="match status" value="1"/>
</dbReference>
<feature type="binding site" evidence="8">
    <location>
        <position position="518"/>
    </location>
    <ligand>
        <name>Ca(2+)</name>
        <dbReference type="ChEBI" id="CHEBI:29108"/>
    </ligand>
</feature>
<dbReference type="SUPFAM" id="SSF52743">
    <property type="entry name" value="Subtilisin-like"/>
    <property type="match status" value="1"/>
</dbReference>
<sequence length="540" mass="56527">MLSAAFVILSLLSSSLATAVQRRAPDVSTRGFVALGQASQEATVPLTLGLPMADRDGLHATLMDVSDPASPNYGKYLSKSEAEKFSTPPAESVTAVKDWLSKNNLTAVVGKSGNSLRVNLPVHQANALLNANYTKYEHKATGTQVLRTLSYSLPAEVQQHLSYVYPTTHASKVQERATVPASCANQTTPACLQALYNIPATPATAPSNNLYVAGYLDEIANVSEVQALGTRYRPDITNPTFKIVSIDNGVTSGKGTVEASLDIDYTVLLATEVPVTFASVGLASIDGFLDLNNYLLGLDDPPYVLTTSYGFYEYAFNNDQDIANALCDGYMQLSVRGTSVLYSSGDGGVSGAQSASCPDNKFVATFPSGCPYVTSVGGTTGISPEVGVDFSSGGFSNIFPRPSYQDSAVQSYLTNLGSTYSGLYNTSGRGFPDVAAQGTNFVVNVAGQLFLVGGTSASSPTFASIVALANDHLLNAGKPVLGFLNPLLYSGDAAAVFNDITSGNNPGCGTDGFSASTGWDPITGLGTVDFERLLTYADSL</sequence>
<keyword evidence="3 8" id="KW-0479">Metal-binding</keyword>
<dbReference type="CDD" id="cd11377">
    <property type="entry name" value="Pro-peptidase_S53"/>
    <property type="match status" value="1"/>
</dbReference>
<dbReference type="Proteomes" id="UP000256964">
    <property type="component" value="Unassembled WGS sequence"/>
</dbReference>
<accession>A0A371CVN6</accession>
<keyword evidence="5 8" id="KW-0720">Serine protease</keyword>
<dbReference type="InterPro" id="IPR036852">
    <property type="entry name" value="Peptidase_S8/S53_dom_sf"/>
</dbReference>
<evidence type="ECO:0000256" key="2">
    <source>
        <dbReference type="ARBA" id="ARBA00022670"/>
    </source>
</evidence>
<name>A0A371CVN6_9APHY</name>
<feature type="active site" description="Charge relay system" evidence="8">
    <location>
        <position position="262"/>
    </location>
</feature>
<dbReference type="GO" id="GO:0046872">
    <property type="term" value="F:metal ion binding"/>
    <property type="evidence" value="ECO:0007669"/>
    <property type="project" value="UniProtKB-UniRule"/>
</dbReference>
<feature type="binding site" evidence="8">
    <location>
        <position position="520"/>
    </location>
    <ligand>
        <name>Ca(2+)</name>
        <dbReference type="ChEBI" id="CHEBI:29108"/>
    </ligand>
</feature>
<reference evidence="11 12" key="1">
    <citation type="journal article" date="2018" name="Biotechnol. Biofuels">
        <title>Integrative visual omics of the white-rot fungus Polyporus brumalis exposes the biotechnological potential of its oxidative enzymes for delignifying raw plant biomass.</title>
        <authorList>
            <person name="Miyauchi S."/>
            <person name="Rancon A."/>
            <person name="Drula E."/>
            <person name="Hage H."/>
            <person name="Chaduli D."/>
            <person name="Favel A."/>
            <person name="Grisel S."/>
            <person name="Henrissat B."/>
            <person name="Herpoel-Gimbert I."/>
            <person name="Ruiz-Duenas F.J."/>
            <person name="Chevret D."/>
            <person name="Hainaut M."/>
            <person name="Lin J."/>
            <person name="Wang M."/>
            <person name="Pangilinan J."/>
            <person name="Lipzen A."/>
            <person name="Lesage-Meessen L."/>
            <person name="Navarro D."/>
            <person name="Riley R."/>
            <person name="Grigoriev I.V."/>
            <person name="Zhou S."/>
            <person name="Raouche S."/>
            <person name="Rosso M.N."/>
        </authorList>
    </citation>
    <scope>NUCLEOTIDE SEQUENCE [LARGE SCALE GENOMIC DNA]</scope>
    <source>
        <strain evidence="11 12">BRFM 1820</strain>
    </source>
</reference>
<dbReference type="OrthoDB" id="2741290at2759"/>
<dbReference type="GO" id="GO:0006508">
    <property type="term" value="P:proteolysis"/>
    <property type="evidence" value="ECO:0007669"/>
    <property type="project" value="UniProtKB-KW"/>
</dbReference>
<evidence type="ECO:0000256" key="7">
    <source>
        <dbReference type="ARBA" id="ARBA00023145"/>
    </source>
</evidence>
<dbReference type="GO" id="GO:0004252">
    <property type="term" value="F:serine-type endopeptidase activity"/>
    <property type="evidence" value="ECO:0007669"/>
    <property type="project" value="UniProtKB-UniRule"/>
</dbReference>
<dbReference type="CDD" id="cd04056">
    <property type="entry name" value="Peptidases_S53"/>
    <property type="match status" value="1"/>
</dbReference>
<dbReference type="PANTHER" id="PTHR14218">
    <property type="entry name" value="PROTEASE S8 TRIPEPTIDYL PEPTIDASE I CLN2"/>
    <property type="match status" value="1"/>
</dbReference>
<keyword evidence="7" id="KW-0865">Zymogen</keyword>
<feature type="chain" id="PRO_5016595982" evidence="9">
    <location>
        <begin position="18"/>
        <end position="540"/>
    </location>
</feature>
<dbReference type="PANTHER" id="PTHR14218:SF15">
    <property type="entry name" value="TRIPEPTIDYL-PEPTIDASE 1"/>
    <property type="match status" value="1"/>
</dbReference>
<evidence type="ECO:0000256" key="5">
    <source>
        <dbReference type="ARBA" id="ARBA00022825"/>
    </source>
</evidence>
<evidence type="ECO:0000256" key="8">
    <source>
        <dbReference type="PROSITE-ProRule" id="PRU01032"/>
    </source>
</evidence>
<feature type="binding site" evidence="8">
    <location>
        <position position="499"/>
    </location>
    <ligand>
        <name>Ca(2+)</name>
        <dbReference type="ChEBI" id="CHEBI:29108"/>
    </ligand>
</feature>
<evidence type="ECO:0000313" key="12">
    <source>
        <dbReference type="Proteomes" id="UP000256964"/>
    </source>
</evidence>
<dbReference type="SUPFAM" id="SSF54897">
    <property type="entry name" value="Protease propeptides/inhibitors"/>
    <property type="match status" value="1"/>
</dbReference>
<feature type="active site" description="Charge relay system" evidence="8">
    <location>
        <position position="258"/>
    </location>
</feature>
<dbReference type="InterPro" id="IPR050819">
    <property type="entry name" value="Tripeptidyl-peptidase_I"/>
</dbReference>
<dbReference type="STRING" id="139420.A0A371CVN6"/>
<dbReference type="InterPro" id="IPR015366">
    <property type="entry name" value="S53_propep"/>
</dbReference>
<feature type="signal peptide" evidence="9">
    <location>
        <begin position="1"/>
        <end position="17"/>
    </location>
</feature>
<feature type="binding site" evidence="8">
    <location>
        <position position="500"/>
    </location>
    <ligand>
        <name>Ca(2+)</name>
        <dbReference type="ChEBI" id="CHEBI:29108"/>
    </ligand>
</feature>
<evidence type="ECO:0000256" key="4">
    <source>
        <dbReference type="ARBA" id="ARBA00022801"/>
    </source>
</evidence>
<protein>
    <submittedName>
        <fullName evidence="11">Family S53 protease-like protein</fullName>
    </submittedName>
</protein>
<feature type="domain" description="Peptidase S53" evidence="10">
    <location>
        <begin position="186"/>
        <end position="540"/>
    </location>
</feature>
<evidence type="ECO:0000259" key="10">
    <source>
        <dbReference type="PROSITE" id="PS51695"/>
    </source>
</evidence>
<evidence type="ECO:0000256" key="9">
    <source>
        <dbReference type="SAM" id="SignalP"/>
    </source>
</evidence>
<keyword evidence="4 8" id="KW-0378">Hydrolase</keyword>
<dbReference type="GO" id="GO:0005576">
    <property type="term" value="C:extracellular region"/>
    <property type="evidence" value="ECO:0007669"/>
    <property type="project" value="UniProtKB-SubCell"/>
</dbReference>
<dbReference type="AlphaFoldDB" id="A0A371CVN6"/>
<comment type="subcellular location">
    <subcellularLocation>
        <location evidence="1">Secreted</location>
        <location evidence="1">Extracellular space</location>
    </subcellularLocation>
</comment>
<evidence type="ECO:0000256" key="6">
    <source>
        <dbReference type="ARBA" id="ARBA00022837"/>
    </source>
</evidence>
<dbReference type="InterPro" id="IPR030400">
    <property type="entry name" value="Sedolisin_dom"/>
</dbReference>
<proteinExistence type="predicted"/>
<gene>
    <name evidence="11" type="ORF">OH76DRAFT_1458038</name>
</gene>
<dbReference type="EMBL" id="KZ857451">
    <property type="protein sequence ID" value="RDX44343.1"/>
    <property type="molecule type" value="Genomic_DNA"/>
</dbReference>
<evidence type="ECO:0000256" key="3">
    <source>
        <dbReference type="ARBA" id="ARBA00022723"/>
    </source>
</evidence>
<organism evidence="11 12">
    <name type="scientific">Lentinus brumalis</name>
    <dbReference type="NCBI Taxonomy" id="2498619"/>
    <lineage>
        <taxon>Eukaryota</taxon>
        <taxon>Fungi</taxon>
        <taxon>Dikarya</taxon>
        <taxon>Basidiomycota</taxon>
        <taxon>Agaricomycotina</taxon>
        <taxon>Agaricomycetes</taxon>
        <taxon>Polyporales</taxon>
        <taxon>Polyporaceae</taxon>
        <taxon>Lentinus</taxon>
    </lineage>
</organism>
<feature type="active site" description="Charge relay system" evidence="8">
    <location>
        <position position="456"/>
    </location>
</feature>
<dbReference type="Pfam" id="PF09286">
    <property type="entry name" value="Pro-kuma_activ"/>
    <property type="match status" value="1"/>
</dbReference>
<evidence type="ECO:0000313" key="11">
    <source>
        <dbReference type="EMBL" id="RDX44343.1"/>
    </source>
</evidence>